<evidence type="ECO:0000256" key="5">
    <source>
        <dbReference type="ARBA" id="ARBA00023274"/>
    </source>
</evidence>
<dbReference type="GO" id="GO:0003735">
    <property type="term" value="F:structural constituent of ribosome"/>
    <property type="evidence" value="ECO:0007669"/>
    <property type="project" value="InterPro"/>
</dbReference>
<organism evidence="8 9">
    <name type="scientific">Flexistipes sinusarabici</name>
    <dbReference type="NCBI Taxonomy" id="2352"/>
    <lineage>
        <taxon>Bacteria</taxon>
        <taxon>Pseudomonadati</taxon>
        <taxon>Deferribacterota</taxon>
        <taxon>Deferribacteres</taxon>
        <taxon>Deferribacterales</taxon>
        <taxon>Flexistipitaceae</taxon>
        <taxon>Flexistipes</taxon>
    </lineage>
</organism>
<protein>
    <recommendedName>
        <fullName evidence="6">Large ribosomal subunit protein bL20</fullName>
    </recommendedName>
    <alternativeName>
        <fullName evidence="7">50S ribosomal protein L20</fullName>
    </alternativeName>
</protein>
<keyword evidence="2" id="KW-0699">rRNA-binding</keyword>
<sequence>KKRDFRRLWIVRINAAARQHGLSYSKLISLLKKNNIEIDRKALSELAVNNPEEFEQLVKQVSA</sequence>
<evidence type="ECO:0000313" key="9">
    <source>
        <dbReference type="Proteomes" id="UP000262325"/>
    </source>
</evidence>
<name>A0A3D5Q9G8_FLESI</name>
<proteinExistence type="inferred from homology"/>
<gene>
    <name evidence="8" type="primary">rplT</name>
    <name evidence="8" type="ORF">DHM44_01395</name>
</gene>
<dbReference type="GO" id="GO:1990904">
    <property type="term" value="C:ribonucleoprotein complex"/>
    <property type="evidence" value="ECO:0007669"/>
    <property type="project" value="UniProtKB-KW"/>
</dbReference>
<evidence type="ECO:0000256" key="4">
    <source>
        <dbReference type="ARBA" id="ARBA00022980"/>
    </source>
</evidence>
<dbReference type="SUPFAM" id="SSF74731">
    <property type="entry name" value="Ribosomal protein L20"/>
    <property type="match status" value="1"/>
</dbReference>
<comment type="similarity">
    <text evidence="1">Belongs to the bacterial ribosomal protein bL20 family.</text>
</comment>
<dbReference type="GO" id="GO:0019843">
    <property type="term" value="F:rRNA binding"/>
    <property type="evidence" value="ECO:0007669"/>
    <property type="project" value="UniProtKB-KW"/>
</dbReference>
<reference evidence="8 9" key="1">
    <citation type="journal article" date="2018" name="Nat. Biotechnol.">
        <title>A standardized bacterial taxonomy based on genome phylogeny substantially revises the tree of life.</title>
        <authorList>
            <person name="Parks D.H."/>
            <person name="Chuvochina M."/>
            <person name="Waite D.W."/>
            <person name="Rinke C."/>
            <person name="Skarshewski A."/>
            <person name="Chaumeil P.A."/>
            <person name="Hugenholtz P."/>
        </authorList>
    </citation>
    <scope>NUCLEOTIDE SEQUENCE [LARGE SCALE GENOMIC DNA]</scope>
    <source>
        <strain evidence="8">UBA8672</strain>
    </source>
</reference>
<evidence type="ECO:0000256" key="3">
    <source>
        <dbReference type="ARBA" id="ARBA00022884"/>
    </source>
</evidence>
<dbReference type="GO" id="GO:0006412">
    <property type="term" value="P:translation"/>
    <property type="evidence" value="ECO:0007669"/>
    <property type="project" value="InterPro"/>
</dbReference>
<dbReference type="InterPro" id="IPR035566">
    <property type="entry name" value="Ribosomal_protein_bL20_C"/>
</dbReference>
<dbReference type="GO" id="GO:0005840">
    <property type="term" value="C:ribosome"/>
    <property type="evidence" value="ECO:0007669"/>
    <property type="project" value="UniProtKB-KW"/>
</dbReference>
<dbReference type="AlphaFoldDB" id="A0A3D5Q9G8"/>
<dbReference type="Pfam" id="PF00453">
    <property type="entry name" value="Ribosomal_L20"/>
    <property type="match status" value="1"/>
</dbReference>
<accession>A0A3D5Q9G8</accession>
<dbReference type="PANTHER" id="PTHR10986">
    <property type="entry name" value="39S RIBOSOMAL PROTEIN L20"/>
    <property type="match status" value="1"/>
</dbReference>
<feature type="non-terminal residue" evidence="8">
    <location>
        <position position="1"/>
    </location>
</feature>
<evidence type="ECO:0000256" key="7">
    <source>
        <dbReference type="ARBA" id="ARBA00035482"/>
    </source>
</evidence>
<keyword evidence="5" id="KW-0687">Ribonucleoprotein</keyword>
<comment type="caution">
    <text evidence="8">The sequence shown here is derived from an EMBL/GenBank/DDBJ whole genome shotgun (WGS) entry which is preliminary data.</text>
</comment>
<dbReference type="InterPro" id="IPR005813">
    <property type="entry name" value="Ribosomal_bL20"/>
</dbReference>
<dbReference type="Gene3D" id="1.10.1900.20">
    <property type="entry name" value="Ribosomal protein L20"/>
    <property type="match status" value="1"/>
</dbReference>
<dbReference type="PROSITE" id="PS00937">
    <property type="entry name" value="RIBOSOMAL_L20"/>
    <property type="match status" value="1"/>
</dbReference>
<evidence type="ECO:0000256" key="6">
    <source>
        <dbReference type="ARBA" id="ARBA00035172"/>
    </source>
</evidence>
<dbReference type="Proteomes" id="UP000262325">
    <property type="component" value="Unassembled WGS sequence"/>
</dbReference>
<evidence type="ECO:0000313" key="8">
    <source>
        <dbReference type="EMBL" id="HCW92314.1"/>
    </source>
</evidence>
<evidence type="ECO:0000256" key="1">
    <source>
        <dbReference type="ARBA" id="ARBA00007698"/>
    </source>
</evidence>
<dbReference type="CDD" id="cd07026">
    <property type="entry name" value="Ribosomal_L20"/>
    <property type="match status" value="1"/>
</dbReference>
<dbReference type="EMBL" id="DPPF01000030">
    <property type="protein sequence ID" value="HCW92314.1"/>
    <property type="molecule type" value="Genomic_DNA"/>
</dbReference>
<dbReference type="NCBIfam" id="TIGR01032">
    <property type="entry name" value="rplT_bact"/>
    <property type="match status" value="1"/>
</dbReference>
<dbReference type="FunFam" id="1.10.1900.20:FF:000001">
    <property type="entry name" value="50S ribosomal protein L20"/>
    <property type="match status" value="1"/>
</dbReference>
<dbReference type="InterPro" id="IPR049946">
    <property type="entry name" value="RIBOSOMAL_L20_CS"/>
</dbReference>
<evidence type="ECO:0000256" key="2">
    <source>
        <dbReference type="ARBA" id="ARBA00022730"/>
    </source>
</evidence>
<keyword evidence="3" id="KW-0694">RNA-binding</keyword>
<keyword evidence="4 8" id="KW-0689">Ribosomal protein</keyword>